<dbReference type="EMBL" id="BSFQ01000003">
    <property type="protein sequence ID" value="GLL09789.1"/>
    <property type="molecule type" value="Genomic_DNA"/>
</dbReference>
<evidence type="ECO:0000313" key="5">
    <source>
        <dbReference type="Proteomes" id="UP001143463"/>
    </source>
</evidence>
<comment type="caution">
    <text evidence="4">The sequence shown here is derived from an EMBL/GenBank/DDBJ whole genome shotgun (WGS) entry which is preliminary data.</text>
</comment>
<keyword evidence="5" id="KW-1185">Reference proteome</keyword>
<evidence type="ECO:0000256" key="1">
    <source>
        <dbReference type="ARBA" id="ARBA00006930"/>
    </source>
</evidence>
<reference evidence="4" key="1">
    <citation type="journal article" date="2014" name="Int. J. Syst. Evol. Microbiol.">
        <title>Complete genome sequence of Corynebacterium casei LMG S-19264T (=DSM 44701T), isolated from a smear-ripened cheese.</title>
        <authorList>
            <consortium name="US DOE Joint Genome Institute (JGI-PGF)"/>
            <person name="Walter F."/>
            <person name="Albersmeier A."/>
            <person name="Kalinowski J."/>
            <person name="Ruckert C."/>
        </authorList>
    </citation>
    <scope>NUCLEOTIDE SEQUENCE</scope>
    <source>
        <strain evidence="4">VKM Ac-1069</strain>
    </source>
</reference>
<comment type="similarity">
    <text evidence="1">Belongs to the SMC family. SbcC subfamily.</text>
</comment>
<evidence type="ECO:0000313" key="4">
    <source>
        <dbReference type="EMBL" id="GLL09789.1"/>
    </source>
</evidence>
<dbReference type="PANTHER" id="PTHR32114:SF2">
    <property type="entry name" value="ABC TRANSPORTER ABCH.3"/>
    <property type="match status" value="1"/>
</dbReference>
<dbReference type="Gene3D" id="3.40.50.300">
    <property type="entry name" value="P-loop containing nucleotide triphosphate hydrolases"/>
    <property type="match status" value="2"/>
</dbReference>
<protein>
    <recommendedName>
        <fullName evidence="3">Nuclease SbcCD subunit C</fullName>
    </recommendedName>
</protein>
<dbReference type="InterPro" id="IPR027417">
    <property type="entry name" value="P-loop_NTPase"/>
</dbReference>
<dbReference type="SUPFAM" id="SSF52540">
    <property type="entry name" value="P-loop containing nucleoside triphosphate hydrolases"/>
    <property type="match status" value="1"/>
</dbReference>
<comment type="subunit">
    <text evidence="2">Heterodimer of SbcC and SbcD.</text>
</comment>
<organism evidence="4 5">
    <name type="scientific">Pseudonocardia halophobica</name>
    <dbReference type="NCBI Taxonomy" id="29401"/>
    <lineage>
        <taxon>Bacteria</taxon>
        <taxon>Bacillati</taxon>
        <taxon>Actinomycetota</taxon>
        <taxon>Actinomycetes</taxon>
        <taxon>Pseudonocardiales</taxon>
        <taxon>Pseudonocardiaceae</taxon>
        <taxon>Pseudonocardia</taxon>
    </lineage>
</organism>
<sequence>MLSEVTFAEIADLVRREVERGYESEKQEGRRRLLGVVDGLAADEGDDVDARAVQGRTWRVAQIEVSGIGGISRLVPSPVTFLPVRGITVIRGLNGQGKTSLARALECALSGRRDLADEVSGELWNAALLTQGSAVGTVSVGLVSGSARLDVTVDFPRDGEAGIRAALDEGSGAEPVVLGSGWQRALAAARASYSYGALQSRLVESRALQGFLEELLLLGPAWEQVRAAVSDRAERATEAKRTVENALTAGKRREREIRERISAHGVVDPPPSILWPRVQAGLDADAWLRSLDLGAESNGSVRVSGDHEQRIADIRCALIDAEARLDLAEQALDAPGIAGAAHHIEQILAIDAIDDAVCPLCGAASAWRDHAREVVAGLRDRSEAAGLVMGALTDLRDWATAELEPLLASEITGGPEAELTAFREATAQGCHARSAAHACAGPLLAAVTSQPYRDWLETMRSWSQAAVAWRDELVTITRTCADVMRENMAAAADAGVWKKAQDTLDDLQLTLRQRRQDAVTRQMHAALTRMLPDAAVELSAIRHQGTIKQQRGVDVTLTIGGQEATLGMLSSGQRNALLLTPLTVLDGAAPFGFLVVDDPVHALDDTRVDLLAQEFSRLAGERQVIVLTHDPRLEEHLRARHADLTVVELYRDPVARTVSWTRHTEPWQSLLDDAREIRKSATTDGWAYTEPLMSVVAGLCRTAVDGAIRQATITRAVQRSEDVEQALTDLADALTTGARIKLVTASAGGKTELPALERARAGHLRFWNEGAHGQLDETVDLDAVLDVTEAACRELADHDWAQG</sequence>
<reference evidence="4" key="2">
    <citation type="submission" date="2023-01" db="EMBL/GenBank/DDBJ databases">
        <authorList>
            <person name="Sun Q."/>
            <person name="Evtushenko L."/>
        </authorList>
    </citation>
    <scope>NUCLEOTIDE SEQUENCE</scope>
    <source>
        <strain evidence="4">VKM Ac-1069</strain>
    </source>
</reference>
<dbReference type="AlphaFoldDB" id="A0A9W6L2E1"/>
<gene>
    <name evidence="4" type="ORF">GCM10017577_09290</name>
</gene>
<evidence type="ECO:0000256" key="3">
    <source>
        <dbReference type="ARBA" id="ARBA00013368"/>
    </source>
</evidence>
<accession>A0A9W6L2E1</accession>
<dbReference type="Proteomes" id="UP001143463">
    <property type="component" value="Unassembled WGS sequence"/>
</dbReference>
<name>A0A9W6L2E1_9PSEU</name>
<proteinExistence type="inferred from homology"/>
<dbReference type="PANTHER" id="PTHR32114">
    <property type="entry name" value="ABC TRANSPORTER ABCH.3"/>
    <property type="match status" value="1"/>
</dbReference>
<evidence type="ECO:0000256" key="2">
    <source>
        <dbReference type="ARBA" id="ARBA00011322"/>
    </source>
</evidence>